<evidence type="ECO:0008006" key="4">
    <source>
        <dbReference type="Google" id="ProtNLM"/>
    </source>
</evidence>
<reference evidence="2 3" key="1">
    <citation type="submission" date="2014-09" db="EMBL/GenBank/DDBJ databases">
        <title>Sporocytophaga myxococcoides PG-01 genome sequencing.</title>
        <authorList>
            <person name="Liu L."/>
            <person name="Gao P.J."/>
            <person name="Chen G.J."/>
            <person name="Wang L.S."/>
        </authorList>
    </citation>
    <scope>NUCLEOTIDE SEQUENCE [LARGE SCALE GENOMIC DNA]</scope>
    <source>
        <strain evidence="2 3">PG-01</strain>
    </source>
</reference>
<sequence length="223" mass="26861">MPVLICSDCFGQTDTIALQLNHRHFDTQDWNELISESEYNYHPQEDAFYDWLGKIIGSFLKTLFDWDFKMVNTKWIEYVIYAVAIAIFLWFLIKVMKAEKGWLFYNSKDSVKQNPIFTEEDIKESDLDEAIERAIKDEDYRLAVRYLFLSNLSNLNNLQLIQWAPDKTNRDYSRELKKREYAEAFNENAGFFERIWYGEYIPDKQLFEKLSEGFRNFDRRLVR</sequence>
<evidence type="ECO:0000313" key="3">
    <source>
        <dbReference type="Proteomes" id="UP000030185"/>
    </source>
</evidence>
<dbReference type="eggNOG" id="ENOG50303CZ">
    <property type="taxonomic scope" value="Bacteria"/>
</dbReference>
<keyword evidence="3" id="KW-1185">Reference proteome</keyword>
<keyword evidence="1" id="KW-1133">Transmembrane helix</keyword>
<dbReference type="Proteomes" id="UP000030185">
    <property type="component" value="Unassembled WGS sequence"/>
</dbReference>
<keyword evidence="1" id="KW-0472">Membrane</keyword>
<dbReference type="AlphaFoldDB" id="A0A098LLQ5"/>
<dbReference type="STRING" id="153721.MYP_4467"/>
<keyword evidence="1" id="KW-0812">Transmembrane</keyword>
<feature type="transmembrane region" description="Helical" evidence="1">
    <location>
        <begin position="75"/>
        <end position="93"/>
    </location>
</feature>
<evidence type="ECO:0000313" key="2">
    <source>
        <dbReference type="EMBL" id="GAL87237.1"/>
    </source>
</evidence>
<gene>
    <name evidence="2" type="ORF">MYP_4467</name>
</gene>
<proteinExistence type="predicted"/>
<dbReference type="EMBL" id="BBLT01000011">
    <property type="protein sequence ID" value="GAL87237.1"/>
    <property type="molecule type" value="Genomic_DNA"/>
</dbReference>
<comment type="caution">
    <text evidence="2">The sequence shown here is derived from an EMBL/GenBank/DDBJ whole genome shotgun (WGS) entry which is preliminary data.</text>
</comment>
<protein>
    <recommendedName>
        <fullName evidence="4">DUF4129 domain-containing protein</fullName>
    </recommendedName>
</protein>
<accession>A0A098LLQ5</accession>
<name>A0A098LLQ5_9BACT</name>
<evidence type="ECO:0000256" key="1">
    <source>
        <dbReference type="SAM" id="Phobius"/>
    </source>
</evidence>
<organism evidence="2 3">
    <name type="scientific">Sporocytophaga myxococcoides</name>
    <dbReference type="NCBI Taxonomy" id="153721"/>
    <lineage>
        <taxon>Bacteria</taxon>
        <taxon>Pseudomonadati</taxon>
        <taxon>Bacteroidota</taxon>
        <taxon>Cytophagia</taxon>
        <taxon>Cytophagales</taxon>
        <taxon>Cytophagaceae</taxon>
        <taxon>Sporocytophaga</taxon>
    </lineage>
</organism>